<reference evidence="2 3" key="1">
    <citation type="submission" date="2023-01" db="EMBL/GenBank/DDBJ databases">
        <title>Analysis of 21 Apiospora genomes using comparative genomics revels a genus with tremendous synthesis potential of carbohydrate active enzymes and secondary metabolites.</title>
        <authorList>
            <person name="Sorensen T."/>
        </authorList>
    </citation>
    <scope>NUCLEOTIDE SEQUENCE [LARGE SCALE GENOMIC DNA]</scope>
    <source>
        <strain evidence="2 3">CBS 33761</strain>
    </source>
</reference>
<protein>
    <submittedName>
        <fullName evidence="2">Uncharacterized protein</fullName>
    </submittedName>
</protein>
<evidence type="ECO:0000313" key="2">
    <source>
        <dbReference type="EMBL" id="KAK8055065.1"/>
    </source>
</evidence>
<accession>A0ABR1U843</accession>
<keyword evidence="1" id="KW-0732">Signal</keyword>
<feature type="chain" id="PRO_5046223459" evidence="1">
    <location>
        <begin position="19"/>
        <end position="84"/>
    </location>
</feature>
<proteinExistence type="predicted"/>
<feature type="signal peptide" evidence="1">
    <location>
        <begin position="1"/>
        <end position="18"/>
    </location>
</feature>
<sequence length="84" mass="9142">MKTTCWLYTLAITGYALALPAQHTGHSEMSWKRAIPDADEAVGNLWNTKVVDEAENRGGKRAVPDADEAVGNLWNSAVADQVED</sequence>
<gene>
    <name evidence="2" type="ORF">PG993_000292</name>
</gene>
<dbReference type="EMBL" id="JAQQWK010000001">
    <property type="protein sequence ID" value="KAK8055065.1"/>
    <property type="molecule type" value="Genomic_DNA"/>
</dbReference>
<name>A0ABR1U843_9PEZI</name>
<organism evidence="2 3">
    <name type="scientific">Apiospora rasikravindrae</name>
    <dbReference type="NCBI Taxonomy" id="990691"/>
    <lineage>
        <taxon>Eukaryota</taxon>
        <taxon>Fungi</taxon>
        <taxon>Dikarya</taxon>
        <taxon>Ascomycota</taxon>
        <taxon>Pezizomycotina</taxon>
        <taxon>Sordariomycetes</taxon>
        <taxon>Xylariomycetidae</taxon>
        <taxon>Amphisphaeriales</taxon>
        <taxon>Apiosporaceae</taxon>
        <taxon>Apiospora</taxon>
    </lineage>
</organism>
<evidence type="ECO:0000256" key="1">
    <source>
        <dbReference type="SAM" id="SignalP"/>
    </source>
</evidence>
<keyword evidence="3" id="KW-1185">Reference proteome</keyword>
<evidence type="ECO:0000313" key="3">
    <source>
        <dbReference type="Proteomes" id="UP001444661"/>
    </source>
</evidence>
<dbReference type="Proteomes" id="UP001444661">
    <property type="component" value="Unassembled WGS sequence"/>
</dbReference>
<comment type="caution">
    <text evidence="2">The sequence shown here is derived from an EMBL/GenBank/DDBJ whole genome shotgun (WGS) entry which is preliminary data.</text>
</comment>